<dbReference type="EMBL" id="BMAO01004293">
    <property type="protein sequence ID" value="GFQ93641.1"/>
    <property type="molecule type" value="Genomic_DNA"/>
</dbReference>
<proteinExistence type="predicted"/>
<sequence length="108" mass="12716">MVEQNPNLWFQPDGATAHTARKIIELQSEIFGERLIKKKFRFPLVTSFARFNSARLFLWGFLKNKEYVNKPETIRQLKQNIRDEILSLQPETLHSVMENALKRANLCI</sequence>
<reference evidence="1" key="1">
    <citation type="submission" date="2020-07" db="EMBL/GenBank/DDBJ databases">
        <title>Multicomponent nature underlies the extraordinary mechanical properties of spider dragline silk.</title>
        <authorList>
            <person name="Kono N."/>
            <person name="Nakamura H."/>
            <person name="Mori M."/>
            <person name="Yoshida Y."/>
            <person name="Ohtoshi R."/>
            <person name="Malay A.D."/>
            <person name="Moran D.A.P."/>
            <person name="Tomita M."/>
            <person name="Numata K."/>
            <person name="Arakawa K."/>
        </authorList>
    </citation>
    <scope>NUCLEOTIDE SEQUENCE</scope>
</reference>
<dbReference type="InterPro" id="IPR036397">
    <property type="entry name" value="RNaseH_sf"/>
</dbReference>
<gene>
    <name evidence="1" type="primary">WH47_10771</name>
    <name evidence="1" type="ORF">TNCT_514931</name>
</gene>
<dbReference type="PANTHER" id="PTHR47326">
    <property type="entry name" value="TRANSPOSABLE ELEMENT TC3 TRANSPOSASE-LIKE PROTEIN"/>
    <property type="match status" value="1"/>
</dbReference>
<comment type="caution">
    <text evidence="1">The sequence shown here is derived from an EMBL/GenBank/DDBJ whole genome shotgun (WGS) entry which is preliminary data.</text>
</comment>
<organism evidence="1 2">
    <name type="scientific">Trichonephila clavata</name>
    <name type="common">Joro spider</name>
    <name type="synonym">Nephila clavata</name>
    <dbReference type="NCBI Taxonomy" id="2740835"/>
    <lineage>
        <taxon>Eukaryota</taxon>
        <taxon>Metazoa</taxon>
        <taxon>Ecdysozoa</taxon>
        <taxon>Arthropoda</taxon>
        <taxon>Chelicerata</taxon>
        <taxon>Arachnida</taxon>
        <taxon>Araneae</taxon>
        <taxon>Araneomorphae</taxon>
        <taxon>Entelegynae</taxon>
        <taxon>Araneoidea</taxon>
        <taxon>Nephilidae</taxon>
        <taxon>Trichonephila</taxon>
    </lineage>
</organism>
<keyword evidence="2" id="KW-1185">Reference proteome</keyword>
<dbReference type="PANTHER" id="PTHR47326:SF1">
    <property type="entry name" value="HTH PSQ-TYPE DOMAIN-CONTAINING PROTEIN"/>
    <property type="match status" value="1"/>
</dbReference>
<accession>A0A8X6G184</accession>
<dbReference type="AlphaFoldDB" id="A0A8X6G184"/>
<dbReference type="Gene3D" id="3.30.420.10">
    <property type="entry name" value="Ribonuclease H-like superfamily/Ribonuclease H"/>
    <property type="match status" value="1"/>
</dbReference>
<evidence type="ECO:0000313" key="1">
    <source>
        <dbReference type="EMBL" id="GFQ93641.1"/>
    </source>
</evidence>
<evidence type="ECO:0008006" key="3">
    <source>
        <dbReference type="Google" id="ProtNLM"/>
    </source>
</evidence>
<protein>
    <recommendedName>
        <fullName evidence="3">Transposase</fullName>
    </recommendedName>
</protein>
<name>A0A8X6G184_TRICU</name>
<evidence type="ECO:0000313" key="2">
    <source>
        <dbReference type="Proteomes" id="UP000887116"/>
    </source>
</evidence>
<dbReference type="Proteomes" id="UP000887116">
    <property type="component" value="Unassembled WGS sequence"/>
</dbReference>
<dbReference type="OrthoDB" id="8194107at2759"/>
<dbReference type="GO" id="GO:0003676">
    <property type="term" value="F:nucleic acid binding"/>
    <property type="evidence" value="ECO:0007669"/>
    <property type="project" value="InterPro"/>
</dbReference>